<evidence type="ECO:0000313" key="2">
    <source>
        <dbReference type="EMBL" id="PXX38894.1"/>
    </source>
</evidence>
<organism evidence="2 3">
    <name type="scientific">Burkholderia pyrrocinia</name>
    <name type="common">Pseudomonas pyrrocinia</name>
    <dbReference type="NCBI Taxonomy" id="60550"/>
    <lineage>
        <taxon>Bacteria</taxon>
        <taxon>Pseudomonadati</taxon>
        <taxon>Pseudomonadota</taxon>
        <taxon>Betaproteobacteria</taxon>
        <taxon>Burkholderiales</taxon>
        <taxon>Burkholderiaceae</taxon>
        <taxon>Burkholderia</taxon>
        <taxon>Burkholderia cepacia complex</taxon>
    </lineage>
</organism>
<feature type="signal peptide" evidence="1">
    <location>
        <begin position="1"/>
        <end position="29"/>
    </location>
</feature>
<proteinExistence type="predicted"/>
<dbReference type="EMBL" id="QJJY01000002">
    <property type="protein sequence ID" value="PXX38894.1"/>
    <property type="molecule type" value="Genomic_DNA"/>
</dbReference>
<feature type="chain" id="PRO_5016381161" evidence="1">
    <location>
        <begin position="30"/>
        <end position="197"/>
    </location>
</feature>
<protein>
    <submittedName>
        <fullName evidence="2">Uncharacterized protein</fullName>
    </submittedName>
</protein>
<evidence type="ECO:0000256" key="1">
    <source>
        <dbReference type="SAM" id="SignalP"/>
    </source>
</evidence>
<dbReference type="CDD" id="cd00257">
    <property type="entry name" value="beta-trefoil_FSCN-like"/>
    <property type="match status" value="1"/>
</dbReference>
<dbReference type="AlphaFoldDB" id="A0A318IUM6"/>
<keyword evidence="1" id="KW-0732">Signal</keyword>
<dbReference type="Proteomes" id="UP000247755">
    <property type="component" value="Unassembled WGS sequence"/>
</dbReference>
<sequence length="197" mass="20864">MFAKQKFGLGTLVTMLALGAALAPALASADAGAEPGNRNLSSMIAAPAARSAAGPTCTQNVTITSLANHDLVSTELGYAGNEYAMLRARATVEGPWEQYRVCNFPDAGYWTIQSEADGLFVSAELGYTGNQYAMLRARASVVGPWEKFILVSCGFNCTAIQSQANGLFVSAELGYTGAQYGMLRARASTVGPWEQFR</sequence>
<evidence type="ECO:0000313" key="3">
    <source>
        <dbReference type="Proteomes" id="UP000247755"/>
    </source>
</evidence>
<accession>A0A318IUM6</accession>
<comment type="caution">
    <text evidence="2">The sequence shown here is derived from an EMBL/GenBank/DDBJ whole genome shotgun (WGS) entry which is preliminary data.</text>
</comment>
<dbReference type="Gene3D" id="2.80.10.50">
    <property type="match status" value="1"/>
</dbReference>
<gene>
    <name evidence="2" type="ORF">NA66_10024</name>
</gene>
<name>A0A318IUM6_BURPY</name>
<reference evidence="2 3" key="1">
    <citation type="submission" date="2018-05" db="EMBL/GenBank/DDBJ databases">
        <title>Comparative genomics of bacterial root endophytes of switchgrass collected from native prairies over two seasons.</title>
        <authorList>
            <person name="Tang Y."/>
        </authorList>
    </citation>
    <scope>NUCLEOTIDE SEQUENCE [LARGE SCALE GENOMIC DNA]</scope>
    <source>
        <strain evidence="2 3">NFIX32</strain>
    </source>
</reference>
<dbReference type="InterPro" id="IPR008999">
    <property type="entry name" value="Actin-crosslinking"/>
</dbReference>
<dbReference type="SUPFAM" id="SSF50405">
    <property type="entry name" value="Actin-crosslinking proteins"/>
    <property type="match status" value="1"/>
</dbReference>